<keyword evidence="7" id="KW-1185">Reference proteome</keyword>
<protein>
    <recommendedName>
        <fullName evidence="5">Protein kinase domain-containing protein</fullName>
    </recommendedName>
</protein>
<dbReference type="PROSITE" id="PS00109">
    <property type="entry name" value="PROTEIN_KINASE_TYR"/>
    <property type="match status" value="1"/>
</dbReference>
<evidence type="ECO:0000256" key="2">
    <source>
        <dbReference type="ARBA" id="ARBA00022741"/>
    </source>
</evidence>
<evidence type="ECO:0000313" key="7">
    <source>
        <dbReference type="Proteomes" id="UP000182229"/>
    </source>
</evidence>
<accession>A0A1L9AWV9</accession>
<evidence type="ECO:0000256" key="1">
    <source>
        <dbReference type="ARBA" id="ARBA00022679"/>
    </source>
</evidence>
<evidence type="ECO:0000313" key="6">
    <source>
        <dbReference type="EMBL" id="OJH34501.1"/>
    </source>
</evidence>
<proteinExistence type="predicted"/>
<name>A0A1L9AWV9_9BACT</name>
<dbReference type="GO" id="GO:0005524">
    <property type="term" value="F:ATP binding"/>
    <property type="evidence" value="ECO:0007669"/>
    <property type="project" value="UniProtKB-KW"/>
</dbReference>
<dbReference type="Gene3D" id="1.10.510.10">
    <property type="entry name" value="Transferase(Phosphotransferase) domain 1"/>
    <property type="match status" value="1"/>
</dbReference>
<dbReference type="InterPro" id="IPR011009">
    <property type="entry name" value="Kinase-like_dom_sf"/>
</dbReference>
<dbReference type="OrthoDB" id="9801841at2"/>
<dbReference type="RefSeq" id="WP_071904332.1">
    <property type="nucleotide sequence ID" value="NZ_MPIN01000018.1"/>
</dbReference>
<keyword evidence="2" id="KW-0547">Nucleotide-binding</keyword>
<dbReference type="PANTHER" id="PTHR43289:SF6">
    <property type="entry name" value="SERINE_THREONINE-PROTEIN KINASE NEKL-3"/>
    <property type="match status" value="1"/>
</dbReference>
<dbReference type="CDD" id="cd14014">
    <property type="entry name" value="STKc_PknB_like"/>
    <property type="match status" value="1"/>
</dbReference>
<dbReference type="PANTHER" id="PTHR43289">
    <property type="entry name" value="MITOGEN-ACTIVATED PROTEIN KINASE KINASE KINASE 20-RELATED"/>
    <property type="match status" value="1"/>
</dbReference>
<evidence type="ECO:0000256" key="3">
    <source>
        <dbReference type="ARBA" id="ARBA00022777"/>
    </source>
</evidence>
<dbReference type="InterPro" id="IPR000719">
    <property type="entry name" value="Prot_kinase_dom"/>
</dbReference>
<gene>
    <name evidence="6" type="ORF">BON30_42585</name>
</gene>
<dbReference type="GO" id="GO:0004674">
    <property type="term" value="F:protein serine/threonine kinase activity"/>
    <property type="evidence" value="ECO:0007669"/>
    <property type="project" value="TreeGrafter"/>
</dbReference>
<dbReference type="AlphaFoldDB" id="A0A1L9AWV9"/>
<sequence length="335" mass="35283">MTQGGETGTVGRYRLVSRLARGGMAEVFLGVLPGPEGFEKPVVVKRLLPELAGQEAYRQMFAQEARLMATFGHAHVVSVLDFGLEAGAPYLVLEYVEGVDLARALAARGPLAPALVRHLGLCLLRALEHVHGLRDTQGEWLGLVHRDVSPANVLLGHTGDVKLGDFGIAKGLRTPSRTAPGSTRGTLRYMSPEQVRGGPLDARADLFSLGVLLYEAVVGRVPFAATTDAQMLLAVRDARLEPAEHLLQRAGPALAGVLQRALRPHPSERFASAGDMARALLDVDTGSGAEQPWHVAGLVAETLAAGCPPAASGPGKSVASPFSAALLETRGDEEA</sequence>
<dbReference type="Proteomes" id="UP000182229">
    <property type="component" value="Unassembled WGS sequence"/>
</dbReference>
<organism evidence="6 7">
    <name type="scientific">Cystobacter ferrugineus</name>
    <dbReference type="NCBI Taxonomy" id="83449"/>
    <lineage>
        <taxon>Bacteria</taxon>
        <taxon>Pseudomonadati</taxon>
        <taxon>Myxococcota</taxon>
        <taxon>Myxococcia</taxon>
        <taxon>Myxococcales</taxon>
        <taxon>Cystobacterineae</taxon>
        <taxon>Archangiaceae</taxon>
        <taxon>Cystobacter</taxon>
    </lineage>
</organism>
<reference evidence="7" key="1">
    <citation type="submission" date="2016-11" db="EMBL/GenBank/DDBJ databases">
        <authorList>
            <person name="Shukria A."/>
            <person name="Stevens D.C."/>
        </authorList>
    </citation>
    <scope>NUCLEOTIDE SEQUENCE [LARGE SCALE GENOMIC DNA]</scope>
    <source>
        <strain evidence="7">Cbfe23</strain>
    </source>
</reference>
<dbReference type="Pfam" id="PF00069">
    <property type="entry name" value="Pkinase"/>
    <property type="match status" value="1"/>
</dbReference>
<dbReference type="InterPro" id="IPR008266">
    <property type="entry name" value="Tyr_kinase_AS"/>
</dbReference>
<reference evidence="6 7" key="2">
    <citation type="submission" date="2016-12" db="EMBL/GenBank/DDBJ databases">
        <title>Draft Genome Sequence of Cystobacter ferrugineus Strain Cbfe23.</title>
        <authorList>
            <person name="Akbar S."/>
            <person name="Dowd S.E."/>
            <person name="Stevens D.C."/>
        </authorList>
    </citation>
    <scope>NUCLEOTIDE SEQUENCE [LARGE SCALE GENOMIC DNA]</scope>
    <source>
        <strain evidence="6 7">Cbfe23</strain>
    </source>
</reference>
<feature type="domain" description="Protein kinase" evidence="5">
    <location>
        <begin position="13"/>
        <end position="281"/>
    </location>
</feature>
<evidence type="ECO:0000256" key="4">
    <source>
        <dbReference type="ARBA" id="ARBA00022840"/>
    </source>
</evidence>
<evidence type="ECO:0000259" key="5">
    <source>
        <dbReference type="PROSITE" id="PS50011"/>
    </source>
</evidence>
<keyword evidence="1" id="KW-0808">Transferase</keyword>
<keyword evidence="4" id="KW-0067">ATP-binding</keyword>
<dbReference type="SUPFAM" id="SSF56112">
    <property type="entry name" value="Protein kinase-like (PK-like)"/>
    <property type="match status" value="1"/>
</dbReference>
<keyword evidence="3" id="KW-0418">Kinase</keyword>
<comment type="caution">
    <text evidence="6">The sequence shown here is derived from an EMBL/GenBank/DDBJ whole genome shotgun (WGS) entry which is preliminary data.</text>
</comment>
<dbReference type="PROSITE" id="PS50011">
    <property type="entry name" value="PROTEIN_KINASE_DOM"/>
    <property type="match status" value="1"/>
</dbReference>
<dbReference type="STRING" id="83449.BON30_42585"/>
<dbReference type="EMBL" id="MPIN01000018">
    <property type="protein sequence ID" value="OJH34501.1"/>
    <property type="molecule type" value="Genomic_DNA"/>
</dbReference>
<dbReference type="Gene3D" id="3.30.200.20">
    <property type="entry name" value="Phosphorylase Kinase, domain 1"/>
    <property type="match status" value="1"/>
</dbReference>